<sequence>MLLLLGLSGTHAGAQEAPVIGELSSIDRQYMQRQRDGIAELAAQHFGVRFSGTKDNDLGLLQRLLDEQVVVNQQTRELQAMGVILGDLLAAEYGLHWVIYSDKLGRSHALRYRDSDNYLFPVTMISRRREAGNLTPVADIYARAGAAISESIPALPFQ</sequence>
<feature type="domain" description="DUF3806" evidence="1">
    <location>
        <begin position="57"/>
        <end position="141"/>
    </location>
</feature>
<dbReference type="Gene3D" id="1.20.120.1090">
    <property type="match status" value="1"/>
</dbReference>
<dbReference type="EMBL" id="SRLE01000011">
    <property type="protein sequence ID" value="TGD72244.1"/>
    <property type="molecule type" value="Genomic_DNA"/>
</dbReference>
<protein>
    <submittedName>
        <fullName evidence="2">DUF3806 domain-containing protein</fullName>
    </submittedName>
</protein>
<organism evidence="2 3">
    <name type="scientific">Mangrovimicrobium sediminis</name>
    <dbReference type="NCBI Taxonomy" id="2562682"/>
    <lineage>
        <taxon>Bacteria</taxon>
        <taxon>Pseudomonadati</taxon>
        <taxon>Pseudomonadota</taxon>
        <taxon>Gammaproteobacteria</taxon>
        <taxon>Cellvibrionales</taxon>
        <taxon>Halieaceae</taxon>
        <taxon>Mangrovimicrobium</taxon>
    </lineage>
</organism>
<evidence type="ECO:0000313" key="3">
    <source>
        <dbReference type="Proteomes" id="UP000298050"/>
    </source>
</evidence>
<name>A0A4Z0LYE5_9GAMM</name>
<reference evidence="2 3" key="1">
    <citation type="submission" date="2019-04" db="EMBL/GenBank/DDBJ databases">
        <title>Taxonomy of novel Haliea sp. from mangrove soil of West Coast of India.</title>
        <authorList>
            <person name="Verma A."/>
            <person name="Kumar P."/>
            <person name="Krishnamurthi S."/>
        </authorList>
    </citation>
    <scope>NUCLEOTIDE SEQUENCE [LARGE SCALE GENOMIC DNA]</scope>
    <source>
        <strain evidence="2 3">SAOS-164</strain>
    </source>
</reference>
<dbReference type="AlphaFoldDB" id="A0A4Z0LYE5"/>
<dbReference type="Proteomes" id="UP000298050">
    <property type="component" value="Unassembled WGS sequence"/>
</dbReference>
<evidence type="ECO:0000313" key="2">
    <source>
        <dbReference type="EMBL" id="TGD72244.1"/>
    </source>
</evidence>
<evidence type="ECO:0000259" key="1">
    <source>
        <dbReference type="Pfam" id="PF12713"/>
    </source>
</evidence>
<comment type="caution">
    <text evidence="2">The sequence shown here is derived from an EMBL/GenBank/DDBJ whole genome shotgun (WGS) entry which is preliminary data.</text>
</comment>
<dbReference type="Pfam" id="PF12713">
    <property type="entry name" value="DUF3806"/>
    <property type="match status" value="1"/>
</dbReference>
<proteinExistence type="predicted"/>
<gene>
    <name evidence="2" type="ORF">E4634_15480</name>
</gene>
<accession>A0A4Z0LYE5</accession>
<dbReference type="OrthoDB" id="8781168at2"/>
<keyword evidence="3" id="KW-1185">Reference proteome</keyword>
<dbReference type="InterPro" id="IPR024266">
    <property type="entry name" value="DUF3806"/>
</dbReference>